<dbReference type="Proteomes" id="UP000316562">
    <property type="component" value="Unassembled WGS sequence"/>
</dbReference>
<evidence type="ECO:0000259" key="8">
    <source>
        <dbReference type="PROSITE" id="PS50110"/>
    </source>
</evidence>
<dbReference type="Pfam" id="PF25601">
    <property type="entry name" value="AAA_lid_14"/>
    <property type="match status" value="1"/>
</dbReference>
<dbReference type="Gene3D" id="1.10.10.60">
    <property type="entry name" value="Homeodomain-like"/>
    <property type="match status" value="1"/>
</dbReference>
<dbReference type="InterPro" id="IPR011006">
    <property type="entry name" value="CheY-like_superfamily"/>
</dbReference>
<dbReference type="InterPro" id="IPR001789">
    <property type="entry name" value="Sig_transdc_resp-reg_receiver"/>
</dbReference>
<dbReference type="PROSITE" id="PS00676">
    <property type="entry name" value="SIGMA54_INTERACT_2"/>
    <property type="match status" value="1"/>
</dbReference>
<evidence type="ECO:0000256" key="3">
    <source>
        <dbReference type="ARBA" id="ARBA00022840"/>
    </source>
</evidence>
<dbReference type="PANTHER" id="PTHR32071">
    <property type="entry name" value="TRANSCRIPTIONAL REGULATORY PROTEIN"/>
    <property type="match status" value="1"/>
</dbReference>
<dbReference type="SUPFAM" id="SSF52540">
    <property type="entry name" value="P-loop containing nucleoside triphosphate hydrolases"/>
    <property type="match status" value="1"/>
</dbReference>
<dbReference type="InterPro" id="IPR025943">
    <property type="entry name" value="Sigma_54_int_dom_ATP-bd_2"/>
</dbReference>
<accession>A0A519BGH3</accession>
<dbReference type="SUPFAM" id="SSF46689">
    <property type="entry name" value="Homeodomain-like"/>
    <property type="match status" value="1"/>
</dbReference>
<dbReference type="InterPro" id="IPR003593">
    <property type="entry name" value="AAA+_ATPase"/>
</dbReference>
<feature type="modified residue" description="4-aspartylphosphate" evidence="6">
    <location>
        <position position="52"/>
    </location>
</feature>
<dbReference type="PANTHER" id="PTHR32071:SF17">
    <property type="entry name" value="TRANSCRIPTIONAL REGULATOR (NTRC FAMILY)"/>
    <property type="match status" value="1"/>
</dbReference>
<dbReference type="SMART" id="SM00448">
    <property type="entry name" value="REC"/>
    <property type="match status" value="1"/>
</dbReference>
<comment type="caution">
    <text evidence="9">The sequence shown here is derived from an EMBL/GenBank/DDBJ whole genome shotgun (WGS) entry which is preliminary data.</text>
</comment>
<name>A0A519BGH3_ACIG2</name>
<dbReference type="GO" id="GO:0043565">
    <property type="term" value="F:sequence-specific DNA binding"/>
    <property type="evidence" value="ECO:0007669"/>
    <property type="project" value="InterPro"/>
</dbReference>
<protein>
    <submittedName>
        <fullName evidence="9">Sigma-54-dependent Fis family transcriptional regulator</fullName>
    </submittedName>
</protein>
<dbReference type="SMART" id="SM00382">
    <property type="entry name" value="AAA"/>
    <property type="match status" value="1"/>
</dbReference>
<evidence type="ECO:0000256" key="6">
    <source>
        <dbReference type="PROSITE-ProRule" id="PRU00169"/>
    </source>
</evidence>
<dbReference type="GO" id="GO:0005524">
    <property type="term" value="F:ATP binding"/>
    <property type="evidence" value="ECO:0007669"/>
    <property type="project" value="UniProtKB-KW"/>
</dbReference>
<dbReference type="CDD" id="cd00009">
    <property type="entry name" value="AAA"/>
    <property type="match status" value="1"/>
</dbReference>
<evidence type="ECO:0000313" key="10">
    <source>
        <dbReference type="Proteomes" id="UP000316562"/>
    </source>
</evidence>
<dbReference type="Pfam" id="PF02954">
    <property type="entry name" value="HTH_8"/>
    <property type="match status" value="1"/>
</dbReference>
<dbReference type="EMBL" id="SGBC01000002">
    <property type="protein sequence ID" value="RZD16361.1"/>
    <property type="molecule type" value="Genomic_DNA"/>
</dbReference>
<evidence type="ECO:0000259" key="7">
    <source>
        <dbReference type="PROSITE" id="PS50045"/>
    </source>
</evidence>
<dbReference type="Gene3D" id="1.10.8.60">
    <property type="match status" value="1"/>
</dbReference>
<dbReference type="PROSITE" id="PS50110">
    <property type="entry name" value="RESPONSE_REGULATORY"/>
    <property type="match status" value="1"/>
</dbReference>
<proteinExistence type="predicted"/>
<feature type="domain" description="Sigma-54 factor interaction" evidence="7">
    <location>
        <begin position="140"/>
        <end position="370"/>
    </location>
</feature>
<keyword evidence="3" id="KW-0067">ATP-binding</keyword>
<dbReference type="GO" id="GO:0006355">
    <property type="term" value="P:regulation of DNA-templated transcription"/>
    <property type="evidence" value="ECO:0007669"/>
    <property type="project" value="InterPro"/>
</dbReference>
<dbReference type="FunFam" id="3.40.50.300:FF:000006">
    <property type="entry name" value="DNA-binding transcriptional regulator NtrC"/>
    <property type="match status" value="1"/>
</dbReference>
<dbReference type="Pfam" id="PF00158">
    <property type="entry name" value="Sigma54_activat"/>
    <property type="match status" value="1"/>
</dbReference>
<feature type="domain" description="Response regulatory" evidence="8">
    <location>
        <begin position="3"/>
        <end position="117"/>
    </location>
</feature>
<keyword evidence="4" id="KW-0805">Transcription regulation</keyword>
<evidence type="ECO:0000256" key="2">
    <source>
        <dbReference type="ARBA" id="ARBA00022741"/>
    </source>
</evidence>
<dbReference type="SUPFAM" id="SSF52172">
    <property type="entry name" value="CheY-like"/>
    <property type="match status" value="1"/>
</dbReference>
<keyword evidence="2" id="KW-0547">Nucleotide-binding</keyword>
<keyword evidence="5" id="KW-0804">Transcription</keyword>
<dbReference type="GO" id="GO:0000160">
    <property type="term" value="P:phosphorelay signal transduction system"/>
    <property type="evidence" value="ECO:0007669"/>
    <property type="project" value="InterPro"/>
</dbReference>
<dbReference type="InterPro" id="IPR058031">
    <property type="entry name" value="AAA_lid_NorR"/>
</dbReference>
<evidence type="ECO:0000256" key="4">
    <source>
        <dbReference type="ARBA" id="ARBA00023015"/>
    </source>
</evidence>
<dbReference type="PROSITE" id="PS50045">
    <property type="entry name" value="SIGMA54_INTERACT_4"/>
    <property type="match status" value="1"/>
</dbReference>
<reference evidence="9 10" key="1">
    <citation type="journal article" date="2019" name="ISME J.">
        <title>Insights into ecological role of a new deltaproteobacterial order Candidatus Acidulodesulfobacterales by metagenomics and metatranscriptomics.</title>
        <authorList>
            <person name="Tan S."/>
            <person name="Liu J."/>
            <person name="Fang Y."/>
            <person name="Hedlund B.P."/>
            <person name="Lian Z.H."/>
            <person name="Huang L.Y."/>
            <person name="Li J.T."/>
            <person name="Huang L.N."/>
            <person name="Li W.J."/>
            <person name="Jiang H.C."/>
            <person name="Dong H.L."/>
            <person name="Shu W.S."/>
        </authorList>
    </citation>
    <scope>NUCLEOTIDE SEQUENCE [LARGE SCALE GENOMIC DNA]</scope>
    <source>
        <strain evidence="9">AP2</strain>
    </source>
</reference>
<evidence type="ECO:0000256" key="1">
    <source>
        <dbReference type="ARBA" id="ARBA00022553"/>
    </source>
</evidence>
<evidence type="ECO:0000256" key="5">
    <source>
        <dbReference type="ARBA" id="ARBA00023163"/>
    </source>
</evidence>
<gene>
    <name evidence="9" type="ORF">EVJ46_04855</name>
</gene>
<dbReference type="Gene3D" id="3.40.50.2300">
    <property type="match status" value="1"/>
</dbReference>
<evidence type="ECO:0000313" key="9">
    <source>
        <dbReference type="EMBL" id="RZD16361.1"/>
    </source>
</evidence>
<dbReference type="InterPro" id="IPR009057">
    <property type="entry name" value="Homeodomain-like_sf"/>
</dbReference>
<organism evidence="9 10">
    <name type="scientific">Acididesulfobacter guangdongensis</name>
    <dbReference type="NCBI Taxonomy" id="2597225"/>
    <lineage>
        <taxon>Bacteria</taxon>
        <taxon>Deltaproteobacteria</taxon>
        <taxon>Candidatus Acidulodesulfobacterales</taxon>
        <taxon>Candidatus Acididesulfobacter</taxon>
    </lineage>
</organism>
<sequence length="489" mass="55436">MKSILIIDDEESIRKSLEGIFIDEGYGVISEEFGEEGLKTFSEKLPNAVLLDIWLPDSDGTAILNSMVKINKNIPVIMISGHSDIDTAIKTIKIGAYDFIEKPLSLERVLITVENALKFNELNEKKIVLAESIPGHEDELIGNSDKIKELKNKILKAAVSDAPILITGENGTGKELVAKSLHFNSSRLEEPFIAINCAAVPEDLIESELFGYEKGAFTGALSRKKGKFEIADGGTLFLDEIGDMSLRMQSKILRVLQDNKFQRVGGESTVEVNTRIIAATNKNLEDEIKKGNFRSDLFFRLNVIPFFVTPLRERKEDIPMLVNYFIDKFNRSNKQKLYITIEDDAVELFKNYSWKGNVRELKNIIERFAIMYCGSQITKYDVAKELKIDIEYFGDKLNNAADPEISDSDNCIYNIHDNNAISKYIGINSLRKAKETFERDYIISKLKENNFNISNTAKKIGMSRRNLHNRIILLNIDNNIHNICSEIKE</sequence>
<dbReference type="CDD" id="cd17550">
    <property type="entry name" value="REC_NtrX-like"/>
    <property type="match status" value="1"/>
</dbReference>
<dbReference type="Gene3D" id="3.40.50.300">
    <property type="entry name" value="P-loop containing nucleotide triphosphate hydrolases"/>
    <property type="match status" value="1"/>
</dbReference>
<dbReference type="AlphaFoldDB" id="A0A519BGH3"/>
<dbReference type="InterPro" id="IPR002197">
    <property type="entry name" value="HTH_Fis"/>
</dbReference>
<dbReference type="InterPro" id="IPR027417">
    <property type="entry name" value="P-loop_NTPase"/>
</dbReference>
<keyword evidence="1 6" id="KW-0597">Phosphoprotein</keyword>
<dbReference type="InterPro" id="IPR002078">
    <property type="entry name" value="Sigma_54_int"/>
</dbReference>
<dbReference type="Pfam" id="PF00072">
    <property type="entry name" value="Response_reg"/>
    <property type="match status" value="1"/>
</dbReference>